<dbReference type="EMBL" id="WXYO01000005">
    <property type="protein sequence ID" value="NAS12888.1"/>
    <property type="molecule type" value="Genomic_DNA"/>
</dbReference>
<dbReference type="Pfam" id="PF11751">
    <property type="entry name" value="PorP_SprF"/>
    <property type="match status" value="1"/>
</dbReference>
<comment type="caution">
    <text evidence="1">The sequence shown here is derived from an EMBL/GenBank/DDBJ whole genome shotgun (WGS) entry which is preliminary data.</text>
</comment>
<gene>
    <name evidence="1" type="ORF">GTQ38_12795</name>
</gene>
<dbReference type="AlphaFoldDB" id="A0A6L9EEC1"/>
<sequence length="320" mass="35653">MKAKINRLILALATIGLFIQQARGQQDPQYTQYLYNHSIVNPAFIIGEGGRLNAGLLYRAQWVGVEGSPRILNAFGQFRLNDKMQLGLSLVRDDIGSGALLEDNVYADYAYILQLGRESSLSLGLKAGFTFFNSDFEGFGFNDNMIDPAFLEPTSEVFPNIGAGAYYLNKNFYAGISALNLLNARHLDQSDGVINRGREEVHYYLTSGYTFQVLPDIFSMRPSILARGVRGAPMILDLNINLLFYDRFEIGMGYRTSESFLSMFNFRLTPGLRIGYAHDHTVNNLGGFGSSSHEVFLLVNADIFKGNSDPDPAIDETLNY</sequence>
<dbReference type="NCBIfam" id="TIGR03519">
    <property type="entry name" value="T9SS_PorP_fam"/>
    <property type="match status" value="1"/>
</dbReference>
<dbReference type="RefSeq" id="WP_161435912.1">
    <property type="nucleotide sequence ID" value="NZ_WXYO01000005.1"/>
</dbReference>
<dbReference type="Proteomes" id="UP000475249">
    <property type="component" value="Unassembled WGS sequence"/>
</dbReference>
<organism evidence="1 2">
    <name type="scientific">Poritiphilus flavus</name>
    <dbReference type="NCBI Taxonomy" id="2697053"/>
    <lineage>
        <taxon>Bacteria</taxon>
        <taxon>Pseudomonadati</taxon>
        <taxon>Bacteroidota</taxon>
        <taxon>Flavobacteriia</taxon>
        <taxon>Flavobacteriales</taxon>
        <taxon>Flavobacteriaceae</taxon>
        <taxon>Poritiphilus</taxon>
    </lineage>
</organism>
<dbReference type="InterPro" id="IPR019861">
    <property type="entry name" value="PorP/SprF_Bacteroidetes"/>
</dbReference>
<protein>
    <submittedName>
        <fullName evidence="1">Type IX secretion system membrane protein PorP/SprF</fullName>
    </submittedName>
</protein>
<name>A0A6L9EEC1_9FLAO</name>
<accession>A0A6L9EEC1</accession>
<evidence type="ECO:0000313" key="2">
    <source>
        <dbReference type="Proteomes" id="UP000475249"/>
    </source>
</evidence>
<keyword evidence="2" id="KW-1185">Reference proteome</keyword>
<evidence type="ECO:0000313" key="1">
    <source>
        <dbReference type="EMBL" id="NAS12888.1"/>
    </source>
</evidence>
<proteinExistence type="predicted"/>
<reference evidence="1 2" key="1">
    <citation type="submission" date="2020-01" db="EMBL/GenBank/DDBJ databases">
        <title>Bacteria diversity of Porities sp.</title>
        <authorList>
            <person name="Wang G."/>
        </authorList>
    </citation>
    <scope>NUCLEOTIDE SEQUENCE [LARGE SCALE GENOMIC DNA]</scope>
    <source>
        <strain evidence="1 2">R33</strain>
    </source>
</reference>